<dbReference type="InterPro" id="IPR035427">
    <property type="entry name" value="Tim10-like_dom_sf"/>
</dbReference>
<dbReference type="SUPFAM" id="SSF144122">
    <property type="entry name" value="Tim10-like"/>
    <property type="match status" value="1"/>
</dbReference>
<dbReference type="PANTHER" id="PTHR13172">
    <property type="entry name" value="MITOCHONDRIAL IMPORT INNER MEMBRANE TRANSLOCASE SUBUNIT TIM9B"/>
    <property type="match status" value="1"/>
</dbReference>
<keyword evidence="7 8" id="KW-1015">Disulfide bond</keyword>
<comment type="subunit">
    <text evidence="8">Heterohexamer.</text>
</comment>
<dbReference type="GO" id="GO:0015031">
    <property type="term" value="P:protein transport"/>
    <property type="evidence" value="ECO:0007669"/>
    <property type="project" value="UniProtKB-KW"/>
</dbReference>
<keyword evidence="4 8" id="KW-0653">Protein transport</keyword>
<keyword evidence="8" id="KW-0472">Membrane</keyword>
<dbReference type="SMR" id="A0A024V2U3"/>
<evidence type="ECO:0000256" key="8">
    <source>
        <dbReference type="RuleBase" id="RU367043"/>
    </source>
</evidence>
<evidence type="ECO:0000259" key="9">
    <source>
        <dbReference type="Pfam" id="PF02953"/>
    </source>
</evidence>
<evidence type="ECO:0000256" key="2">
    <source>
        <dbReference type="ARBA" id="ARBA00022723"/>
    </source>
</evidence>
<keyword evidence="8" id="KW-0999">Mitochondrion inner membrane</keyword>
<organism evidence="10 11">
    <name type="scientific">Plasmodium falciparum Vietnam Oak-Knoll</name>
    <name type="common">FVO</name>
    <dbReference type="NCBI Taxonomy" id="1036723"/>
    <lineage>
        <taxon>Eukaryota</taxon>
        <taxon>Sar</taxon>
        <taxon>Alveolata</taxon>
        <taxon>Apicomplexa</taxon>
        <taxon>Aconoidasida</taxon>
        <taxon>Haemosporida</taxon>
        <taxon>Plasmodiidae</taxon>
        <taxon>Plasmodium</taxon>
        <taxon>Plasmodium (Laverania)</taxon>
    </lineage>
</organism>
<keyword evidence="6 8" id="KW-0496">Mitochondrion</keyword>
<evidence type="ECO:0000256" key="1">
    <source>
        <dbReference type="ARBA" id="ARBA00022448"/>
    </source>
</evidence>
<keyword evidence="2" id="KW-0479">Metal-binding</keyword>
<proteinExistence type="inferred from homology"/>
<evidence type="ECO:0000256" key="4">
    <source>
        <dbReference type="ARBA" id="ARBA00022927"/>
    </source>
</evidence>
<dbReference type="EMBL" id="KI925143">
    <property type="protein sequence ID" value="ETW16530.1"/>
    <property type="molecule type" value="Genomic_DNA"/>
</dbReference>
<evidence type="ECO:0000256" key="5">
    <source>
        <dbReference type="ARBA" id="ARBA00023010"/>
    </source>
</evidence>
<comment type="similarity">
    <text evidence="8">Belongs to the small Tim family.</text>
</comment>
<evidence type="ECO:0000256" key="3">
    <source>
        <dbReference type="ARBA" id="ARBA00022833"/>
    </source>
</evidence>
<protein>
    <recommendedName>
        <fullName evidence="8">Mitochondrial import inner membrane translocase subunit</fullName>
    </recommendedName>
</protein>
<evidence type="ECO:0000256" key="6">
    <source>
        <dbReference type="ARBA" id="ARBA00023128"/>
    </source>
</evidence>
<dbReference type="GO" id="GO:0005743">
    <property type="term" value="C:mitochondrial inner membrane"/>
    <property type="evidence" value="ECO:0007669"/>
    <property type="project" value="UniProtKB-SubCell"/>
</dbReference>
<evidence type="ECO:0000313" key="11">
    <source>
        <dbReference type="Proteomes" id="UP000030690"/>
    </source>
</evidence>
<dbReference type="GO" id="GO:0046872">
    <property type="term" value="F:metal ion binding"/>
    <property type="evidence" value="ECO:0007669"/>
    <property type="project" value="UniProtKB-KW"/>
</dbReference>
<keyword evidence="8" id="KW-0143">Chaperone</keyword>
<gene>
    <name evidence="10" type="ORF">PFFVO_04583</name>
</gene>
<reference evidence="10 11" key="1">
    <citation type="submission" date="2013-02" db="EMBL/GenBank/DDBJ databases">
        <title>The Genome Annotation of Plasmodium falciparum Vietnam Oak-Knoll (FVO).</title>
        <authorList>
            <consortium name="The Broad Institute Genome Sequencing Platform"/>
            <consortium name="The Broad Institute Genome Sequencing Center for Infectious Disease"/>
            <person name="Neafsey D."/>
            <person name="Hoffman S."/>
            <person name="Volkman S."/>
            <person name="Rosenthal P."/>
            <person name="Walker B."/>
            <person name="Young S.K."/>
            <person name="Zeng Q."/>
            <person name="Gargeya S."/>
            <person name="Fitzgerald M."/>
            <person name="Haas B."/>
            <person name="Abouelleil A."/>
            <person name="Allen A.W."/>
            <person name="Alvarado L."/>
            <person name="Arachchi H.M."/>
            <person name="Berlin A.M."/>
            <person name="Chapman S.B."/>
            <person name="Gainer-Dewar J."/>
            <person name="Goldberg J."/>
            <person name="Griggs A."/>
            <person name="Gujja S."/>
            <person name="Hansen M."/>
            <person name="Howarth C."/>
            <person name="Imamovic A."/>
            <person name="Ireland A."/>
            <person name="Larimer J."/>
            <person name="McCowan C."/>
            <person name="Murphy C."/>
            <person name="Pearson M."/>
            <person name="Poon T.W."/>
            <person name="Priest M."/>
            <person name="Roberts A."/>
            <person name="Saif S."/>
            <person name="Shea T."/>
            <person name="Sisk P."/>
            <person name="Sykes S."/>
            <person name="Wortman J."/>
            <person name="Nusbaum C."/>
            <person name="Birren B."/>
        </authorList>
    </citation>
    <scope>NUCLEOTIDE SEQUENCE [LARGE SCALE GENOMIC DNA]</scope>
    <source>
        <strain evidence="11">Vietnam Oak-Knoll (FVO)</strain>
    </source>
</reference>
<keyword evidence="1 8" id="KW-0813">Transport</keyword>
<name>A0A024V2U3_PLAFA</name>
<dbReference type="AlphaFoldDB" id="A0A024V2U3"/>
<reference evidence="10 11" key="2">
    <citation type="submission" date="2013-02" db="EMBL/GenBank/DDBJ databases">
        <title>The Genome Sequence of Plasmodium falciparum Vietnam Oak-Knoll (FVO).</title>
        <authorList>
            <consortium name="The Broad Institute Genome Sequencing Platform"/>
            <consortium name="The Broad Institute Genome Sequencing Center for Infectious Disease"/>
            <person name="Neafsey D."/>
            <person name="Cheeseman I."/>
            <person name="Volkman S."/>
            <person name="Adams J."/>
            <person name="Walker B."/>
            <person name="Young S.K."/>
            <person name="Zeng Q."/>
            <person name="Gargeya S."/>
            <person name="Fitzgerald M."/>
            <person name="Haas B."/>
            <person name="Abouelleil A."/>
            <person name="Alvarado L."/>
            <person name="Arachchi H.M."/>
            <person name="Berlin A.M."/>
            <person name="Chapman S.B."/>
            <person name="Dewar J."/>
            <person name="Goldberg J."/>
            <person name="Griggs A."/>
            <person name="Gujja S."/>
            <person name="Hansen M."/>
            <person name="Howarth C."/>
            <person name="Imamovic A."/>
            <person name="Larimer J."/>
            <person name="McCowan C."/>
            <person name="Murphy C."/>
            <person name="Neiman D."/>
            <person name="Pearson M."/>
            <person name="Priest M."/>
            <person name="Roberts A."/>
            <person name="Saif S."/>
            <person name="Shea T."/>
            <person name="Sisk P."/>
            <person name="Sykes S."/>
            <person name="Wortman J."/>
            <person name="Nusbaum C."/>
            <person name="Birren B."/>
        </authorList>
    </citation>
    <scope>NUCLEOTIDE SEQUENCE [LARGE SCALE GENOMIC DNA]</scope>
    <source>
        <strain evidence="11">Vietnam Oak-Knoll (FVO)</strain>
    </source>
</reference>
<comment type="function">
    <text evidence="8">Mitochondrial intermembrane chaperone that participates in the import and insertion of some multi-pass transmembrane proteins into the mitochondrial inner membrane. Also required for the transfer of beta-barrel precursors from the TOM complex to the sorting and assembly machinery (SAM complex) of the outer membrane. Acts as a chaperone-like protein that protects the hydrophobic precursors from aggregation and guide them through the mitochondrial intermembrane space.</text>
</comment>
<sequence length="92" mass="10874">MEKSLDLSAFNKSDRDKILKKINKAEYEDTMNTYNSIVERCFNECITSFRSKELDNNENNCILNCVKKFSIFSQRIGMKFTQNLNNEMQKKT</sequence>
<feature type="domain" description="Tim10-like" evidence="9">
    <location>
        <begin position="23"/>
        <end position="82"/>
    </location>
</feature>
<keyword evidence="3" id="KW-0862">Zinc</keyword>
<dbReference type="Proteomes" id="UP000030690">
    <property type="component" value="Unassembled WGS sequence"/>
</dbReference>
<dbReference type="OrthoDB" id="1551503at2759"/>
<keyword evidence="5 8" id="KW-0811">Translocation</keyword>
<comment type="subcellular location">
    <subcellularLocation>
        <location evidence="8">Mitochondrion inner membrane</location>
        <topology evidence="8">Peripheral membrane protein</topology>
        <orientation evidence="8">Intermembrane side</orientation>
    </subcellularLocation>
</comment>
<dbReference type="InterPro" id="IPR004217">
    <property type="entry name" value="Tim10-like"/>
</dbReference>
<dbReference type="InterPro" id="IPR050673">
    <property type="entry name" value="Mito_inner_translocase_sub"/>
</dbReference>
<accession>A0A024V2U3</accession>
<comment type="domain">
    <text evidence="8">The twin CX3C motif contains 4 conserved Cys residues that form 2 disulfide bonds in the mitochondrial intermembrane space.</text>
</comment>
<evidence type="ECO:0000313" key="10">
    <source>
        <dbReference type="EMBL" id="ETW16530.1"/>
    </source>
</evidence>
<dbReference type="Gene3D" id="1.10.287.810">
    <property type="entry name" value="Mitochondrial import inner membrane translocase subunit tim13 like domains"/>
    <property type="match status" value="1"/>
</dbReference>
<evidence type="ECO:0000256" key="7">
    <source>
        <dbReference type="ARBA" id="ARBA00023157"/>
    </source>
</evidence>
<dbReference type="Pfam" id="PF02953">
    <property type="entry name" value="zf-Tim10_DDP"/>
    <property type="match status" value="1"/>
</dbReference>